<protein>
    <submittedName>
        <fullName evidence="1">Uncharacterized protein</fullName>
    </submittedName>
</protein>
<reference evidence="1 2" key="1">
    <citation type="submission" date="2017-10" db="EMBL/GenBank/DDBJ databases">
        <title>Sequencing the genomes of 1000 actinobacteria strains.</title>
        <authorList>
            <person name="Klenk H.-P."/>
        </authorList>
    </citation>
    <scope>NUCLEOTIDE SEQUENCE [LARGE SCALE GENOMIC DNA]</scope>
    <source>
        <strain evidence="1 2">DSM 46092</strain>
    </source>
</reference>
<evidence type="ECO:0000313" key="1">
    <source>
        <dbReference type="EMBL" id="PFG46835.1"/>
    </source>
</evidence>
<accession>A0A2A9F8S7</accession>
<dbReference type="AlphaFoldDB" id="A0A2A9F8S7"/>
<name>A0A2A9F8S7_9PSEU</name>
<sequence length="40" mass="4259">MRHVADYGGSITSDGMAQDVRDALRTIVQPVPAMASRTSP</sequence>
<dbReference type="EMBL" id="PDJK01000002">
    <property type="protein sequence ID" value="PFG46835.1"/>
    <property type="molecule type" value="Genomic_DNA"/>
</dbReference>
<dbReference type="RefSeq" id="WP_281259034.1">
    <property type="nucleotide sequence ID" value="NZ_JBIAKZ010000005.1"/>
</dbReference>
<keyword evidence="2" id="KW-1185">Reference proteome</keyword>
<gene>
    <name evidence="1" type="ORF">ATK36_1835</name>
</gene>
<dbReference type="Proteomes" id="UP000243542">
    <property type="component" value="Unassembled WGS sequence"/>
</dbReference>
<organism evidence="1 2">
    <name type="scientific">Amycolatopsis sulphurea</name>
    <dbReference type="NCBI Taxonomy" id="76022"/>
    <lineage>
        <taxon>Bacteria</taxon>
        <taxon>Bacillati</taxon>
        <taxon>Actinomycetota</taxon>
        <taxon>Actinomycetes</taxon>
        <taxon>Pseudonocardiales</taxon>
        <taxon>Pseudonocardiaceae</taxon>
        <taxon>Amycolatopsis</taxon>
    </lineage>
</organism>
<evidence type="ECO:0000313" key="2">
    <source>
        <dbReference type="Proteomes" id="UP000243542"/>
    </source>
</evidence>
<comment type="caution">
    <text evidence="1">The sequence shown here is derived from an EMBL/GenBank/DDBJ whole genome shotgun (WGS) entry which is preliminary data.</text>
</comment>
<proteinExistence type="predicted"/>